<protein>
    <submittedName>
        <fullName evidence="8">EamA family transporter</fullName>
    </submittedName>
</protein>
<reference evidence="8" key="2">
    <citation type="journal article" date="2018" name="ISME J.">
        <title>A dynamic microbial community with high functional redundancy inhabits the cold, oxic subseafloor aquifer.</title>
        <authorList>
            <person name="Tully B.J."/>
            <person name="Wheat C.G."/>
            <person name="Glazer B.T."/>
            <person name="Huber J.A."/>
        </authorList>
    </citation>
    <scope>NUCLEOTIDE SEQUENCE</scope>
    <source>
        <strain evidence="8">NORP83</strain>
    </source>
</reference>
<evidence type="ECO:0000256" key="5">
    <source>
        <dbReference type="ARBA" id="ARBA00023136"/>
    </source>
</evidence>
<gene>
    <name evidence="8" type="ORF">COB13_08850</name>
</gene>
<feature type="transmembrane region" description="Helical" evidence="6">
    <location>
        <begin position="212"/>
        <end position="232"/>
    </location>
</feature>
<evidence type="ECO:0000256" key="3">
    <source>
        <dbReference type="ARBA" id="ARBA00022692"/>
    </source>
</evidence>
<organism evidence="8">
    <name type="scientific">OCS116 cluster bacterium</name>
    <dbReference type="NCBI Taxonomy" id="2030921"/>
    <lineage>
        <taxon>Bacteria</taxon>
        <taxon>Pseudomonadati</taxon>
        <taxon>Pseudomonadota</taxon>
        <taxon>Alphaproteobacteria</taxon>
        <taxon>OCS116 cluster</taxon>
    </lineage>
</organism>
<comment type="similarity">
    <text evidence="2">Belongs to the EamA transporter family.</text>
</comment>
<keyword evidence="3 6" id="KW-0812">Transmembrane</keyword>
<evidence type="ECO:0000256" key="6">
    <source>
        <dbReference type="SAM" id="Phobius"/>
    </source>
</evidence>
<dbReference type="PANTHER" id="PTHR32322:SF2">
    <property type="entry name" value="EAMA DOMAIN-CONTAINING PROTEIN"/>
    <property type="match status" value="1"/>
</dbReference>
<name>A0A2A4Z1T4_9PROT</name>
<comment type="caution">
    <text evidence="8">The sequence shown here is derived from an EMBL/GenBank/DDBJ whole genome shotgun (WGS) entry which is preliminary data.</text>
</comment>
<dbReference type="SUPFAM" id="SSF103481">
    <property type="entry name" value="Multidrug resistance efflux transporter EmrE"/>
    <property type="match status" value="2"/>
</dbReference>
<reference key="1">
    <citation type="submission" date="2017-08" db="EMBL/GenBank/DDBJ databases">
        <title>A dynamic microbial community with high functional redundancy inhabits the cold, oxic subseafloor aquifer.</title>
        <authorList>
            <person name="Tully B.J."/>
            <person name="Wheat C.G."/>
            <person name="Glazer B.T."/>
            <person name="Huber J.A."/>
        </authorList>
    </citation>
    <scope>NUCLEOTIDE SEQUENCE [LARGE SCALE GENOMIC DNA]</scope>
</reference>
<feature type="domain" description="EamA" evidence="7">
    <location>
        <begin position="3"/>
        <end position="134"/>
    </location>
</feature>
<feature type="domain" description="EamA" evidence="7">
    <location>
        <begin position="149"/>
        <end position="285"/>
    </location>
</feature>
<feature type="transmembrane region" description="Helical" evidence="6">
    <location>
        <begin position="63"/>
        <end position="83"/>
    </location>
</feature>
<dbReference type="Pfam" id="PF00892">
    <property type="entry name" value="EamA"/>
    <property type="match status" value="2"/>
</dbReference>
<dbReference type="EMBL" id="NVUS01000010">
    <property type="protein sequence ID" value="PCJ00710.1"/>
    <property type="molecule type" value="Genomic_DNA"/>
</dbReference>
<dbReference type="InterPro" id="IPR037185">
    <property type="entry name" value="EmrE-like"/>
</dbReference>
<evidence type="ECO:0000256" key="1">
    <source>
        <dbReference type="ARBA" id="ARBA00004141"/>
    </source>
</evidence>
<feature type="transmembrane region" description="Helical" evidence="6">
    <location>
        <begin position="267"/>
        <end position="286"/>
    </location>
</feature>
<feature type="transmembrane region" description="Helical" evidence="6">
    <location>
        <begin position="147"/>
        <end position="164"/>
    </location>
</feature>
<dbReference type="GO" id="GO:0016020">
    <property type="term" value="C:membrane"/>
    <property type="evidence" value="ECO:0007669"/>
    <property type="project" value="UniProtKB-SubCell"/>
</dbReference>
<evidence type="ECO:0000256" key="4">
    <source>
        <dbReference type="ARBA" id="ARBA00022989"/>
    </source>
</evidence>
<proteinExistence type="inferred from homology"/>
<evidence type="ECO:0000313" key="8">
    <source>
        <dbReference type="EMBL" id="PCJ00710.1"/>
    </source>
</evidence>
<dbReference type="InterPro" id="IPR000620">
    <property type="entry name" value="EamA_dom"/>
</dbReference>
<accession>A0A2A4Z1T4</accession>
<sequence length="289" mass="32182">MTVFLYLAMILVWGSSWLAIAWQISDISPIVSVFYRFALAAIIMFPMMKILGKIQQVRAKDHIFFALHGALLFSLNFICFYYASHYIVSGLIAIIFSLATIWNALNGYLFYKEKPVPAMKWGILFGLLGLILIFWQDIANVELGGDILLGVGLSVLGVYFFSLGNMITVRNKKNGITSITSTSYGVIYGSVILFIICLILGLEFSFEFSEQYLGALVFLSLIATIFGFTAYLNLVERLGASRAAYILVITPLVALALSTIFEDYQWSITAIIGVLFIALGNFIVNFKKP</sequence>
<comment type="subcellular location">
    <subcellularLocation>
        <location evidence="1">Membrane</location>
        <topology evidence="1">Multi-pass membrane protein</topology>
    </subcellularLocation>
</comment>
<dbReference type="InterPro" id="IPR050638">
    <property type="entry name" value="AA-Vitamin_Transporters"/>
</dbReference>
<evidence type="ECO:0000259" key="7">
    <source>
        <dbReference type="Pfam" id="PF00892"/>
    </source>
</evidence>
<keyword evidence="4 6" id="KW-1133">Transmembrane helix</keyword>
<dbReference type="AlphaFoldDB" id="A0A2A4Z1T4"/>
<evidence type="ECO:0000256" key="2">
    <source>
        <dbReference type="ARBA" id="ARBA00007362"/>
    </source>
</evidence>
<dbReference type="PANTHER" id="PTHR32322">
    <property type="entry name" value="INNER MEMBRANE TRANSPORTER"/>
    <property type="match status" value="1"/>
</dbReference>
<keyword evidence="5 6" id="KW-0472">Membrane</keyword>
<feature type="transmembrane region" description="Helical" evidence="6">
    <location>
        <begin position="185"/>
        <end position="206"/>
    </location>
</feature>
<feature type="transmembrane region" description="Helical" evidence="6">
    <location>
        <begin position="89"/>
        <end position="111"/>
    </location>
</feature>
<feature type="transmembrane region" description="Helical" evidence="6">
    <location>
        <begin position="244"/>
        <end position="261"/>
    </location>
</feature>
<feature type="transmembrane region" description="Helical" evidence="6">
    <location>
        <begin position="118"/>
        <end position="135"/>
    </location>
</feature>
<feature type="transmembrane region" description="Helical" evidence="6">
    <location>
        <begin position="31"/>
        <end position="51"/>
    </location>
</feature>